<keyword evidence="4 6" id="KW-0067">ATP-binding</keyword>
<sequence length="290" mass="32088">MALIITNLTKKYNTQKPALTDYSININKGVLGLLGPNGAGKSTLMKIIATISKPSSGTLLLDGADIVQKPDTIRKVLGYLPQDFGVYPNLNAYEFLEYIAAMKGIGGKRLRQRIDLLLEGVNLTADAKRPIGTYSGGMKQRIGIAQALLNDPKVLIFDEPTVGLDPEERMRFRQLISDLAHDCIIILSSHIVSDIETIADEVAIMQDGKLITHAPQYDIIKQAEGRIFEVLLETNTLNQFKNQYKVIDTARQSDRIKVRYISTKDNVAPESISVTATLEDAYLFLTHKNG</sequence>
<dbReference type="InterPro" id="IPR017871">
    <property type="entry name" value="ABC_transporter-like_CS"/>
</dbReference>
<dbReference type="Pfam" id="PF00005">
    <property type="entry name" value="ABC_tran"/>
    <property type="match status" value="1"/>
</dbReference>
<dbReference type="EMBL" id="JNFF01000088">
    <property type="protein sequence ID" value="KEQ29035.1"/>
    <property type="molecule type" value="Genomic_DNA"/>
</dbReference>
<keyword evidence="2" id="KW-0813">Transport</keyword>
<evidence type="ECO:0000256" key="1">
    <source>
        <dbReference type="ARBA" id="ARBA00005417"/>
    </source>
</evidence>
<dbReference type="GO" id="GO:0005524">
    <property type="term" value="F:ATP binding"/>
    <property type="evidence" value="ECO:0007669"/>
    <property type="project" value="UniProtKB-KW"/>
</dbReference>
<protein>
    <submittedName>
        <fullName evidence="6">ABC transporter ATP-binding protein</fullName>
    </submittedName>
</protein>
<dbReference type="OrthoDB" id="9785229at2"/>
<feature type="domain" description="ABC transporter" evidence="5">
    <location>
        <begin position="3"/>
        <end position="232"/>
    </location>
</feature>
<evidence type="ECO:0000256" key="4">
    <source>
        <dbReference type="ARBA" id="ARBA00022840"/>
    </source>
</evidence>
<gene>
    <name evidence="6" type="ORF">N180_14080</name>
</gene>
<dbReference type="RefSeq" id="WP_037442930.1">
    <property type="nucleotide sequence ID" value="NZ_JNFF01000088.1"/>
</dbReference>
<organism evidence="6 7">
    <name type="scientific">Pedobacter antarcticus 4BY</name>
    <dbReference type="NCBI Taxonomy" id="1358423"/>
    <lineage>
        <taxon>Bacteria</taxon>
        <taxon>Pseudomonadati</taxon>
        <taxon>Bacteroidota</taxon>
        <taxon>Sphingobacteriia</taxon>
        <taxon>Sphingobacteriales</taxon>
        <taxon>Sphingobacteriaceae</taxon>
        <taxon>Pedobacter</taxon>
    </lineage>
</organism>
<evidence type="ECO:0000259" key="5">
    <source>
        <dbReference type="PROSITE" id="PS50893"/>
    </source>
</evidence>
<dbReference type="PROSITE" id="PS00211">
    <property type="entry name" value="ABC_TRANSPORTER_1"/>
    <property type="match status" value="1"/>
</dbReference>
<accession>A0A081PEB2</accession>
<evidence type="ECO:0000256" key="3">
    <source>
        <dbReference type="ARBA" id="ARBA00022741"/>
    </source>
</evidence>
<dbReference type="InterPro" id="IPR003593">
    <property type="entry name" value="AAA+_ATPase"/>
</dbReference>
<keyword evidence="7" id="KW-1185">Reference proteome</keyword>
<dbReference type="SMART" id="SM00382">
    <property type="entry name" value="AAA"/>
    <property type="match status" value="1"/>
</dbReference>
<keyword evidence="3" id="KW-0547">Nucleotide-binding</keyword>
<evidence type="ECO:0000313" key="7">
    <source>
        <dbReference type="Proteomes" id="UP000028007"/>
    </source>
</evidence>
<dbReference type="Proteomes" id="UP000028007">
    <property type="component" value="Unassembled WGS sequence"/>
</dbReference>
<dbReference type="CDD" id="cd03264">
    <property type="entry name" value="ABC_drug_resistance_like"/>
    <property type="match status" value="1"/>
</dbReference>
<dbReference type="Gene3D" id="3.40.50.300">
    <property type="entry name" value="P-loop containing nucleotide triphosphate hydrolases"/>
    <property type="match status" value="1"/>
</dbReference>
<dbReference type="PROSITE" id="PS50893">
    <property type="entry name" value="ABC_TRANSPORTER_2"/>
    <property type="match status" value="1"/>
</dbReference>
<dbReference type="eggNOG" id="COG1131">
    <property type="taxonomic scope" value="Bacteria"/>
</dbReference>
<dbReference type="AlphaFoldDB" id="A0A081PEB2"/>
<proteinExistence type="inferred from homology"/>
<evidence type="ECO:0000313" key="6">
    <source>
        <dbReference type="EMBL" id="KEQ29035.1"/>
    </source>
</evidence>
<reference evidence="6 7" key="1">
    <citation type="journal article" date="1992" name="Int. J. Syst. Bacteriol.">
        <title>Sphingobacterium antarcticus sp. nov. a Psychrotrophic Bacterium from the Soils of Schirmacher Oasis, Antarctica.</title>
        <authorList>
            <person name="Shivaji S."/>
            <person name="Ray M.K."/>
            <person name="Rao N.S."/>
            <person name="Saiserr L."/>
            <person name="Jagannadham M.V."/>
            <person name="Kumar G.S."/>
            <person name="Reddy G."/>
            <person name="Bhargava P.M."/>
        </authorList>
    </citation>
    <scope>NUCLEOTIDE SEQUENCE [LARGE SCALE GENOMIC DNA]</scope>
    <source>
        <strain evidence="6 7">4BY</strain>
    </source>
</reference>
<dbReference type="InterPro" id="IPR003439">
    <property type="entry name" value="ABC_transporter-like_ATP-bd"/>
</dbReference>
<evidence type="ECO:0000256" key="2">
    <source>
        <dbReference type="ARBA" id="ARBA00022448"/>
    </source>
</evidence>
<dbReference type="InterPro" id="IPR027417">
    <property type="entry name" value="P-loop_NTPase"/>
</dbReference>
<dbReference type="GO" id="GO:0016887">
    <property type="term" value="F:ATP hydrolysis activity"/>
    <property type="evidence" value="ECO:0007669"/>
    <property type="project" value="InterPro"/>
</dbReference>
<name>A0A081PEB2_9SPHI</name>
<dbReference type="SUPFAM" id="SSF52540">
    <property type="entry name" value="P-loop containing nucleoside triphosphate hydrolases"/>
    <property type="match status" value="1"/>
</dbReference>
<dbReference type="PANTHER" id="PTHR43335:SF2">
    <property type="entry name" value="ABC TRANSPORTER, ATP-BINDING PROTEIN"/>
    <property type="match status" value="1"/>
</dbReference>
<dbReference type="PANTHER" id="PTHR43335">
    <property type="entry name" value="ABC TRANSPORTER, ATP-BINDING PROTEIN"/>
    <property type="match status" value="1"/>
</dbReference>
<comment type="caution">
    <text evidence="6">The sequence shown here is derived from an EMBL/GenBank/DDBJ whole genome shotgun (WGS) entry which is preliminary data.</text>
</comment>
<comment type="similarity">
    <text evidence="1">Belongs to the ABC transporter superfamily.</text>
</comment>